<dbReference type="InterPro" id="IPR011777">
    <property type="entry name" value="Geranylgeranyl_Rdtase_fam"/>
</dbReference>
<dbReference type="NCBIfam" id="TIGR02032">
    <property type="entry name" value="GG-red-SF"/>
    <property type="match status" value="1"/>
</dbReference>
<dbReference type="PANTHER" id="PTHR42685">
    <property type="entry name" value="GERANYLGERANYL DIPHOSPHATE REDUCTASE"/>
    <property type="match status" value="1"/>
</dbReference>
<name>A0A1H6FT98_9EURY</name>
<dbReference type="Gene3D" id="3.50.50.60">
    <property type="entry name" value="FAD/NAD(P)-binding domain"/>
    <property type="match status" value="1"/>
</dbReference>
<dbReference type="GO" id="GO:0071949">
    <property type="term" value="F:FAD binding"/>
    <property type="evidence" value="ECO:0007669"/>
    <property type="project" value="InterPro"/>
</dbReference>
<dbReference type="GO" id="GO:0016628">
    <property type="term" value="F:oxidoreductase activity, acting on the CH-CH group of donors, NAD or NADP as acceptor"/>
    <property type="evidence" value="ECO:0007669"/>
    <property type="project" value="InterPro"/>
</dbReference>
<dbReference type="InterPro" id="IPR036188">
    <property type="entry name" value="FAD/NAD-bd_sf"/>
</dbReference>
<dbReference type="PRINTS" id="PR00420">
    <property type="entry name" value="RNGMNOXGNASE"/>
</dbReference>
<evidence type="ECO:0000313" key="2">
    <source>
        <dbReference type="EMBL" id="SEH13123.1"/>
    </source>
</evidence>
<protein>
    <submittedName>
        <fullName evidence="2">Geranylgeranyl reductase family</fullName>
    </submittedName>
</protein>
<feature type="domain" description="FAD-binding" evidence="1">
    <location>
        <begin position="4"/>
        <end position="166"/>
    </location>
</feature>
<dbReference type="AlphaFoldDB" id="A0A1H6FT98"/>
<dbReference type="Proteomes" id="UP000199112">
    <property type="component" value="Unassembled WGS sequence"/>
</dbReference>
<organism evidence="2 3">
    <name type="scientific">Natronorubrum sediminis</name>
    <dbReference type="NCBI Taxonomy" id="640943"/>
    <lineage>
        <taxon>Archaea</taxon>
        <taxon>Methanobacteriati</taxon>
        <taxon>Methanobacteriota</taxon>
        <taxon>Stenosarchaea group</taxon>
        <taxon>Halobacteria</taxon>
        <taxon>Halobacteriales</taxon>
        <taxon>Natrialbaceae</taxon>
        <taxon>Natronorubrum</taxon>
    </lineage>
</organism>
<reference evidence="3" key="1">
    <citation type="submission" date="2016-10" db="EMBL/GenBank/DDBJ databases">
        <authorList>
            <person name="Varghese N."/>
            <person name="Submissions S."/>
        </authorList>
    </citation>
    <scope>NUCLEOTIDE SEQUENCE [LARGE SCALE GENOMIC DNA]</scope>
    <source>
        <strain evidence="3">CGMCC 1.8981</strain>
    </source>
</reference>
<dbReference type="InterPro" id="IPR050407">
    <property type="entry name" value="Geranylgeranyl_reductase"/>
</dbReference>
<proteinExistence type="predicted"/>
<dbReference type="OrthoDB" id="46008at2157"/>
<dbReference type="InterPro" id="IPR002938">
    <property type="entry name" value="FAD-bd"/>
</dbReference>
<dbReference type="RefSeq" id="WP_090505956.1">
    <property type="nucleotide sequence ID" value="NZ_FNWL01000001.1"/>
</dbReference>
<evidence type="ECO:0000259" key="1">
    <source>
        <dbReference type="Pfam" id="PF01494"/>
    </source>
</evidence>
<dbReference type="PANTHER" id="PTHR42685:SF21">
    <property type="entry name" value="DEHYDROGENASE (FLAVOPROTEIN)-LIKE PROTEIN"/>
    <property type="match status" value="1"/>
</dbReference>
<keyword evidence="3" id="KW-1185">Reference proteome</keyword>
<dbReference type="Pfam" id="PF01494">
    <property type="entry name" value="FAD_binding_3"/>
    <property type="match status" value="1"/>
</dbReference>
<gene>
    <name evidence="2" type="ORF">SAMN04487967_1162</name>
</gene>
<dbReference type="SUPFAM" id="SSF51905">
    <property type="entry name" value="FAD/NAD(P)-binding domain"/>
    <property type="match status" value="1"/>
</dbReference>
<dbReference type="EMBL" id="FNWL01000001">
    <property type="protein sequence ID" value="SEH13123.1"/>
    <property type="molecule type" value="Genomic_DNA"/>
</dbReference>
<sequence>MYDFVVVGVGPPGARFARRAAEDGYDVLALEKGQIGEPLACSGHVSTDIWDFTGEGARESLFQNEIYGARFHVDGPESDAYPFYKQEVASNVIDRVGLDRHLADLAREAGADVREGHTVTDVTEHRDRVTVVANGPDDTLEFEAKMLAGCDGPRSRVRETLGLPEPEELLHGVLAFSEEEDHQDFVDVHLTAPTFFAWRIPRGDAGVEYGLAAPPGVEVTKHFEELIDGYEIDVSHRCSGAIPIGPPDRVTSRRAFLLGDAAAQTKPFTGGGILYGMTSADHAAREIDPDRPTTLAAYEHAWREDLAREQTLGHLLRRAYSLPAPLQHVGLGALSGEIGVHMDRPTSLVSPAHLRTVLSRLLS</sequence>
<accession>A0A1H6FT98</accession>
<evidence type="ECO:0000313" key="3">
    <source>
        <dbReference type="Proteomes" id="UP000199112"/>
    </source>
</evidence>